<protein>
    <submittedName>
        <fullName evidence="1">Uncharacterized protein</fullName>
    </submittedName>
</protein>
<reference evidence="1 2" key="1">
    <citation type="submission" date="2016-04" db="EMBL/GenBank/DDBJ databases">
        <title>Genome sequence of Methanobrevibacter cuticularis DSM 11139.</title>
        <authorList>
            <person name="Poehlein A."/>
            <person name="Seedorf H."/>
            <person name="Daniel R."/>
        </authorList>
    </citation>
    <scope>NUCLEOTIDE SEQUENCE [LARGE SCALE GENOMIC DNA]</scope>
    <source>
        <strain evidence="1 2">DSM 11139</strain>
    </source>
</reference>
<accession>A0A166F0H8</accession>
<proteinExistence type="predicted"/>
<dbReference type="AlphaFoldDB" id="A0A166F0H8"/>
<dbReference type="EMBL" id="LWMW01000059">
    <property type="protein sequence ID" value="KZX17196.1"/>
    <property type="molecule type" value="Genomic_DNA"/>
</dbReference>
<gene>
    <name evidence="1" type="ORF">MBCUT_03360</name>
</gene>
<evidence type="ECO:0000313" key="1">
    <source>
        <dbReference type="EMBL" id="KZX17196.1"/>
    </source>
</evidence>
<sequence length="57" mass="6720">MRFSRTGIGVQMINGKSYISFPPNSRKKRNDKIFHGTLSNKFHKQLLKKQIRRNTNT</sequence>
<name>A0A166F0H8_9EURY</name>
<evidence type="ECO:0000313" key="2">
    <source>
        <dbReference type="Proteomes" id="UP000077275"/>
    </source>
</evidence>
<dbReference type="PATRIC" id="fig|47311.3.peg.373"/>
<dbReference type="Proteomes" id="UP000077275">
    <property type="component" value="Unassembled WGS sequence"/>
</dbReference>
<keyword evidence="2" id="KW-1185">Reference proteome</keyword>
<organism evidence="1 2">
    <name type="scientific">Methanobrevibacter cuticularis</name>
    <dbReference type="NCBI Taxonomy" id="47311"/>
    <lineage>
        <taxon>Archaea</taxon>
        <taxon>Methanobacteriati</taxon>
        <taxon>Methanobacteriota</taxon>
        <taxon>Methanomada group</taxon>
        <taxon>Methanobacteria</taxon>
        <taxon>Methanobacteriales</taxon>
        <taxon>Methanobacteriaceae</taxon>
        <taxon>Methanobrevibacter</taxon>
    </lineage>
</organism>
<comment type="caution">
    <text evidence="1">The sequence shown here is derived from an EMBL/GenBank/DDBJ whole genome shotgun (WGS) entry which is preliminary data.</text>
</comment>